<dbReference type="InterPro" id="IPR010432">
    <property type="entry name" value="RDD"/>
</dbReference>
<evidence type="ECO:0000313" key="8">
    <source>
        <dbReference type="Proteomes" id="UP000308713"/>
    </source>
</evidence>
<feature type="domain" description="RDD" evidence="6">
    <location>
        <begin position="24"/>
        <end position="143"/>
    </location>
</feature>
<name>A0A5C4SCP1_9FLAO</name>
<dbReference type="RefSeq" id="WP_139698809.1">
    <property type="nucleotide sequence ID" value="NZ_CP074074.1"/>
</dbReference>
<evidence type="ECO:0000256" key="5">
    <source>
        <dbReference type="SAM" id="Phobius"/>
    </source>
</evidence>
<dbReference type="AlphaFoldDB" id="A0A5C4SCP1"/>
<dbReference type="Pfam" id="PF06271">
    <property type="entry name" value="RDD"/>
    <property type="match status" value="1"/>
</dbReference>
<keyword evidence="2 5" id="KW-0812">Transmembrane</keyword>
<accession>A0A5C4SCP1</accession>
<evidence type="ECO:0000256" key="4">
    <source>
        <dbReference type="ARBA" id="ARBA00023136"/>
    </source>
</evidence>
<evidence type="ECO:0000259" key="6">
    <source>
        <dbReference type="Pfam" id="PF06271"/>
    </source>
</evidence>
<sequence length="165" mass="18734">MTEITIENQIETQSSGFEIAKKRYRILAFIIDFYIYGIIGFVLGFFFGTPLEDEIGYNLNGLPAFGMFLIGFFLWPISEGIWGQTIGKRILKLKVVTNEFKPIGIGKAFGRFFLGFIDYIFLIGLIIAANNKQNKRIGDLAANTIVVRTKKPTHNNGYNSLWCLF</sequence>
<evidence type="ECO:0000256" key="2">
    <source>
        <dbReference type="ARBA" id="ARBA00022692"/>
    </source>
</evidence>
<protein>
    <submittedName>
        <fullName evidence="7">RDD family protein</fullName>
    </submittedName>
</protein>
<dbReference type="OrthoDB" id="1202010at2"/>
<dbReference type="Proteomes" id="UP000308713">
    <property type="component" value="Unassembled WGS sequence"/>
</dbReference>
<dbReference type="PANTHER" id="PTHR38480:SF1">
    <property type="entry name" value="SLR0254 PROTEIN"/>
    <property type="match status" value="1"/>
</dbReference>
<gene>
    <name evidence="7" type="ORF">FGF67_16200</name>
</gene>
<keyword evidence="8" id="KW-1185">Reference proteome</keyword>
<dbReference type="PANTHER" id="PTHR38480">
    <property type="entry name" value="SLR0254 PROTEIN"/>
    <property type="match status" value="1"/>
</dbReference>
<reference evidence="7 8" key="1">
    <citation type="submission" date="2019-05" db="EMBL/GenBank/DDBJ databases">
        <title>Tamlana fucoidanivorans sp. nov., isolated from the surface of algae collected from Fujian province in China.</title>
        <authorList>
            <person name="Li J."/>
        </authorList>
    </citation>
    <scope>NUCLEOTIDE SEQUENCE [LARGE SCALE GENOMIC DNA]</scope>
    <source>
        <strain evidence="7 8">CW2-9</strain>
    </source>
</reference>
<dbReference type="EMBL" id="VDCS01000022">
    <property type="protein sequence ID" value="TNJ41331.1"/>
    <property type="molecule type" value="Genomic_DNA"/>
</dbReference>
<evidence type="ECO:0000256" key="1">
    <source>
        <dbReference type="ARBA" id="ARBA00004141"/>
    </source>
</evidence>
<keyword evidence="4 5" id="KW-0472">Membrane</keyword>
<comment type="subcellular location">
    <subcellularLocation>
        <location evidence="1">Membrane</location>
        <topology evidence="1">Multi-pass membrane protein</topology>
    </subcellularLocation>
</comment>
<feature type="transmembrane region" description="Helical" evidence="5">
    <location>
        <begin position="26"/>
        <end position="47"/>
    </location>
</feature>
<dbReference type="GO" id="GO:0016020">
    <property type="term" value="C:membrane"/>
    <property type="evidence" value="ECO:0007669"/>
    <property type="project" value="UniProtKB-SubCell"/>
</dbReference>
<comment type="caution">
    <text evidence="7">The sequence shown here is derived from an EMBL/GenBank/DDBJ whole genome shotgun (WGS) entry which is preliminary data.</text>
</comment>
<proteinExistence type="predicted"/>
<feature type="transmembrane region" description="Helical" evidence="5">
    <location>
        <begin position="67"/>
        <end position="87"/>
    </location>
</feature>
<evidence type="ECO:0000256" key="3">
    <source>
        <dbReference type="ARBA" id="ARBA00022989"/>
    </source>
</evidence>
<keyword evidence="3 5" id="KW-1133">Transmembrane helix</keyword>
<organism evidence="7 8">
    <name type="scientific">Allotamlana fucoidanivorans</name>
    <dbReference type="NCBI Taxonomy" id="2583814"/>
    <lineage>
        <taxon>Bacteria</taxon>
        <taxon>Pseudomonadati</taxon>
        <taxon>Bacteroidota</taxon>
        <taxon>Flavobacteriia</taxon>
        <taxon>Flavobacteriales</taxon>
        <taxon>Flavobacteriaceae</taxon>
        <taxon>Allotamlana</taxon>
    </lineage>
</organism>
<evidence type="ECO:0000313" key="7">
    <source>
        <dbReference type="EMBL" id="TNJ41331.1"/>
    </source>
</evidence>
<feature type="transmembrane region" description="Helical" evidence="5">
    <location>
        <begin position="108"/>
        <end position="129"/>
    </location>
</feature>